<dbReference type="EMBL" id="AP024484">
    <property type="protein sequence ID" value="BCS86603.1"/>
    <property type="molecule type" value="Genomic_DNA"/>
</dbReference>
<evidence type="ECO:0008006" key="3">
    <source>
        <dbReference type="Google" id="ProtNLM"/>
    </source>
</evidence>
<evidence type="ECO:0000313" key="1">
    <source>
        <dbReference type="EMBL" id="BCS86603.1"/>
    </source>
</evidence>
<dbReference type="Pfam" id="PF18939">
    <property type="entry name" value="DUF5686"/>
    <property type="match status" value="2"/>
</dbReference>
<reference evidence="1 2" key="1">
    <citation type="journal article" date="2022" name="Int. J. Syst. Evol. Microbiol.">
        <title>Prevotella herbatica sp. nov., a plant polysaccharide-decomposing anaerobic bacterium isolated from a methanogenic reactor.</title>
        <authorList>
            <person name="Uek A."/>
            <person name="Tonouchi A."/>
            <person name="Kaku N."/>
            <person name="Ueki K."/>
        </authorList>
    </citation>
    <scope>NUCLEOTIDE SEQUENCE [LARGE SCALE GENOMIC DNA]</scope>
    <source>
        <strain evidence="1 2">WR041</strain>
    </source>
</reference>
<organism evidence="1 2">
    <name type="scientific">Prevotella herbatica</name>
    <dbReference type="NCBI Taxonomy" id="2801997"/>
    <lineage>
        <taxon>Bacteria</taxon>
        <taxon>Pseudomonadati</taxon>
        <taxon>Bacteroidota</taxon>
        <taxon>Bacteroidia</taxon>
        <taxon>Bacteroidales</taxon>
        <taxon>Prevotellaceae</taxon>
        <taxon>Prevotella</taxon>
    </lineage>
</organism>
<dbReference type="Proteomes" id="UP001319045">
    <property type="component" value="Chromosome"/>
</dbReference>
<proteinExistence type="predicted"/>
<evidence type="ECO:0000313" key="2">
    <source>
        <dbReference type="Proteomes" id="UP001319045"/>
    </source>
</evidence>
<dbReference type="InterPro" id="IPR043741">
    <property type="entry name" value="DUF5686"/>
</dbReference>
<accession>A0ABN6EKV1</accession>
<sequence>MLLNRIFKYESSIDTVNIPEYSAYSYTKYSLFIKKRNITLLAVPTMWSVAHGGKRRYLGETYEKINFKGFNNYNVEKITELSTIPHNRNTMTTVLKYLTPEIYSPTIFNGDILSPFNSVNRIYYKYLVTFLLNGTAKIDFKPKMNNTQLIKGQALIDYSSGRIISASMKGEYDMVNFSLDINMGEEGIKSLLPTDVKLLCRFRFFGNVTEGQFQAFYGLPQLVSDSIKNQKDILALVRPVPLTSDESLLYKIDKETNAKKDSVDSTSVNRNENKIKKVLWDIVGDNVVNRIKSNFGKNNEGYLKINPILNPLYMGYDHRRGFTYKVDVRLNYMFTPNSLLSTRFRAGYSFKQKQLYYTVPTIFWYNKRKNGFLEFEFGNGNWISNSKVLDKAQQVLGDSIINNHAKMIYFKDRYFKFVNNYDFNDYIGLQAGVIFHNRLAVDKVGYKLAGMPEGYVSVAPLVELQYRPIGWNGPSVEIDYERGIKGFLGGNINYERMEFDAQWKLKLKRLETLQMRLGSGFYTLKGEHTYFLDYSNFRENHIPGGWNDDWSGEFELLNSNKYNDSKWYTRANITYENQLLFCAHIPVLGHFIEMERIYASILGSQDCKPYIELGYGFTTRLFSMGVFLSNDSGQVKEFGCKFGFELFRHW</sequence>
<keyword evidence="2" id="KW-1185">Reference proteome</keyword>
<protein>
    <recommendedName>
        <fullName evidence="3">LPS-assembly protein LptD</fullName>
    </recommendedName>
</protein>
<name>A0ABN6EKV1_9BACT</name>
<gene>
    <name evidence="1" type="ORF">prwr041_24960</name>
</gene>